<protein>
    <recommendedName>
        <fullName evidence="2">histidine kinase</fullName>
        <ecNumber evidence="2">2.7.13.3</ecNumber>
    </recommendedName>
</protein>
<feature type="domain" description="Histidine kinase" evidence="3">
    <location>
        <begin position="72"/>
        <end position="302"/>
    </location>
</feature>
<dbReference type="OrthoDB" id="9805591at2"/>
<keyword evidence="4" id="KW-0808">Transferase</keyword>
<comment type="catalytic activity">
    <reaction evidence="1">
        <text>ATP + protein L-histidine = ADP + protein N-phospho-L-histidine.</text>
        <dbReference type="EC" id="2.7.13.3"/>
    </reaction>
</comment>
<dbReference type="EC" id="2.7.13.3" evidence="2"/>
<dbReference type="SUPFAM" id="SSF55874">
    <property type="entry name" value="ATPase domain of HSP90 chaperone/DNA topoisomerase II/histidine kinase"/>
    <property type="match status" value="1"/>
</dbReference>
<proteinExistence type="predicted"/>
<dbReference type="AlphaFoldDB" id="A0A5C6XTS1"/>
<dbReference type="InterPro" id="IPR003594">
    <property type="entry name" value="HATPase_dom"/>
</dbReference>
<comment type="caution">
    <text evidence="4">The sequence shown here is derived from an EMBL/GenBank/DDBJ whole genome shotgun (WGS) entry which is preliminary data.</text>
</comment>
<dbReference type="Pfam" id="PF02518">
    <property type="entry name" value="HATPase_c"/>
    <property type="match status" value="1"/>
</dbReference>
<keyword evidence="4" id="KW-0418">Kinase</keyword>
<dbReference type="PRINTS" id="PR00344">
    <property type="entry name" value="BCTRLSENSOR"/>
</dbReference>
<dbReference type="PANTHER" id="PTHR43065:SF48">
    <property type="entry name" value="HISTIDINE KINASE"/>
    <property type="match status" value="1"/>
</dbReference>
<dbReference type="Proteomes" id="UP000321046">
    <property type="component" value="Unassembled WGS sequence"/>
</dbReference>
<dbReference type="PROSITE" id="PS50109">
    <property type="entry name" value="HIS_KIN"/>
    <property type="match status" value="1"/>
</dbReference>
<sequence>MNQSGISLPPTAGQLIRKDGTIMEAEVRAQPVVFEGKNAFVGIASNLTYKRKFLAHAIRANRQLALASLAAGAAHEINNPLGYATANVDFVLRTLETLPDTTLSPEQHHVLIDALNDTLIGLKRIGDIVLSLKSYTALDAPPSSNIDIHPAITRALHMVRHAAPPAIEFRCQTPAELPPVCCSEEALADILINLLTNAAQSFETERTLTSAAPQTCPPVITMTAWHHDRHVFLRVEDNGPGIPEDIQPRLFDPFFTTRTGDQAAGLGLTTAKNIVEKFRGGIELQSTLGHGTSLTFWLPLSLAEPATS</sequence>
<dbReference type="SMART" id="SM00387">
    <property type="entry name" value="HATPase_c"/>
    <property type="match status" value="1"/>
</dbReference>
<dbReference type="Gene3D" id="1.10.287.130">
    <property type="match status" value="1"/>
</dbReference>
<evidence type="ECO:0000313" key="4">
    <source>
        <dbReference type="EMBL" id="TXD44555.1"/>
    </source>
</evidence>
<evidence type="ECO:0000256" key="2">
    <source>
        <dbReference type="ARBA" id="ARBA00012438"/>
    </source>
</evidence>
<dbReference type="EMBL" id="VOSL01000002">
    <property type="protein sequence ID" value="TXD44555.1"/>
    <property type="molecule type" value="Genomic_DNA"/>
</dbReference>
<dbReference type="Gene3D" id="3.30.565.10">
    <property type="entry name" value="Histidine kinase-like ATPase, C-terminal domain"/>
    <property type="match status" value="1"/>
</dbReference>
<dbReference type="PANTHER" id="PTHR43065">
    <property type="entry name" value="SENSOR HISTIDINE KINASE"/>
    <property type="match status" value="1"/>
</dbReference>
<accession>A0A5C6XTS1</accession>
<dbReference type="InterPro" id="IPR036890">
    <property type="entry name" value="HATPase_C_sf"/>
</dbReference>
<evidence type="ECO:0000259" key="3">
    <source>
        <dbReference type="PROSITE" id="PS50109"/>
    </source>
</evidence>
<reference evidence="4 5" key="1">
    <citation type="submission" date="2019-08" db="EMBL/GenBank/DDBJ databases">
        <title>Bradymonadales sp. TMQ2.</title>
        <authorList>
            <person name="Liang Q."/>
        </authorList>
    </citation>
    <scope>NUCLEOTIDE SEQUENCE [LARGE SCALE GENOMIC DNA]</scope>
    <source>
        <strain evidence="4 5">TMQ2</strain>
    </source>
</reference>
<dbReference type="InterPro" id="IPR004358">
    <property type="entry name" value="Sig_transdc_His_kin-like_C"/>
</dbReference>
<dbReference type="GO" id="GO:0004673">
    <property type="term" value="F:protein histidine kinase activity"/>
    <property type="evidence" value="ECO:0007669"/>
    <property type="project" value="UniProtKB-EC"/>
</dbReference>
<evidence type="ECO:0000256" key="1">
    <source>
        <dbReference type="ARBA" id="ARBA00000085"/>
    </source>
</evidence>
<name>A0A5C6XTS1_9DELT</name>
<organism evidence="4 5">
    <name type="scientific">Lujinxingia vulgaris</name>
    <dbReference type="NCBI Taxonomy" id="2600176"/>
    <lineage>
        <taxon>Bacteria</taxon>
        <taxon>Deltaproteobacteria</taxon>
        <taxon>Bradymonadales</taxon>
        <taxon>Lujinxingiaceae</taxon>
        <taxon>Lujinxingia</taxon>
    </lineage>
</organism>
<gene>
    <name evidence="4" type="ORF">FRC96_00290</name>
</gene>
<dbReference type="InterPro" id="IPR005467">
    <property type="entry name" value="His_kinase_dom"/>
</dbReference>
<evidence type="ECO:0000313" key="5">
    <source>
        <dbReference type="Proteomes" id="UP000321046"/>
    </source>
</evidence>